<evidence type="ECO:0000256" key="1">
    <source>
        <dbReference type="SAM" id="MobiDB-lite"/>
    </source>
</evidence>
<sequence>MQDITAALTGVWSEILAFQAEAAQTRIENACSAIRTTAAAYRSGDEKMMEEASRAADDAPNVLIEDGKDI</sequence>
<evidence type="ECO:0000313" key="2">
    <source>
        <dbReference type="EMBL" id="SJM52923.1"/>
    </source>
</evidence>
<dbReference type="AlphaFoldDB" id="A0A1R4FAQ6"/>
<protein>
    <submittedName>
        <fullName evidence="2">Uncharacterized protein</fullName>
    </submittedName>
</protein>
<dbReference type="Proteomes" id="UP000195913">
    <property type="component" value="Unassembled WGS sequence"/>
</dbReference>
<proteinExistence type="predicted"/>
<dbReference type="EMBL" id="FUHW01000014">
    <property type="protein sequence ID" value="SJM52923.1"/>
    <property type="molecule type" value="Genomic_DNA"/>
</dbReference>
<gene>
    <name evidence="2" type="ORF">FM101_03030</name>
</gene>
<organism evidence="2 3">
    <name type="scientific">Arthrobacter rhombi</name>
    <dbReference type="NCBI Taxonomy" id="71253"/>
    <lineage>
        <taxon>Bacteria</taxon>
        <taxon>Bacillati</taxon>
        <taxon>Actinomycetota</taxon>
        <taxon>Actinomycetes</taxon>
        <taxon>Micrococcales</taxon>
        <taxon>Micrococcaceae</taxon>
        <taxon>Arthrobacter</taxon>
    </lineage>
</organism>
<evidence type="ECO:0000313" key="3">
    <source>
        <dbReference type="Proteomes" id="UP000195913"/>
    </source>
</evidence>
<reference evidence="2 3" key="1">
    <citation type="submission" date="2017-02" db="EMBL/GenBank/DDBJ databases">
        <authorList>
            <person name="Peterson S.W."/>
        </authorList>
    </citation>
    <scope>NUCLEOTIDE SEQUENCE [LARGE SCALE GENOMIC DNA]</scope>
    <source>
        <strain evidence="2 3">B Ar 00.02</strain>
    </source>
</reference>
<name>A0A1R4FAQ6_9MICC</name>
<accession>A0A1R4FAQ6</accession>
<keyword evidence="3" id="KW-1185">Reference proteome</keyword>
<feature type="region of interest" description="Disordered" evidence="1">
    <location>
        <begin position="51"/>
        <end position="70"/>
    </location>
</feature>